<sequence length="182" mass="20941">MIRVISGKYRHRHLNWPKSKDIRPTMDKVREAIFSSIRMQIEGKIVLDLFAGSGSMAIESVSNYAMKAVAVEKDKEAIKVIYENINSLQINNIDVFNMNALSFLKSKTGRIFDYIFVDPPYAEYDLLNECLRLIKTNNFLSTNGLIIVETNNNNKIEIPQGLMIQKNKKYGKVHILYISHIE</sequence>
<protein>
    <submittedName>
        <fullName evidence="3">DNA methylase</fullName>
    </submittedName>
</protein>
<dbReference type="SUPFAM" id="SSF53335">
    <property type="entry name" value="S-adenosyl-L-methionine-dependent methyltransferases"/>
    <property type="match status" value="1"/>
</dbReference>
<dbReference type="PANTHER" id="PTHR43542:SF1">
    <property type="entry name" value="METHYLTRANSFERASE"/>
    <property type="match status" value="1"/>
</dbReference>
<keyword evidence="2" id="KW-0808">Transferase</keyword>
<gene>
    <name evidence="3" type="ORF">K668_00910</name>
</gene>
<dbReference type="KEGG" id="mbq:K668_00910"/>
<reference evidence="3 4" key="1">
    <citation type="submission" date="2013-04" db="EMBL/GenBank/DDBJ databases">
        <authorList>
            <person name="Lin L."/>
            <person name="Zeng Z."/>
            <person name="Xie J."/>
            <person name="Luo L."/>
            <person name="Yang Z."/>
            <person name="Liang W."/>
            <person name="Lin H."/>
            <person name="Dong C."/>
            <person name="Sun Y."/>
        </authorList>
    </citation>
    <scope>NUCLEOTIDE SEQUENCE [LARGE SCALE GENOMIC DNA]</scope>
    <source>
        <strain evidence="3 4">CQ-W70</strain>
    </source>
</reference>
<dbReference type="EMBL" id="CP005933">
    <property type="protein sequence ID" value="AIA33770.1"/>
    <property type="molecule type" value="Genomic_DNA"/>
</dbReference>
<dbReference type="Proteomes" id="UP000027182">
    <property type="component" value="Chromosome"/>
</dbReference>
<dbReference type="InterPro" id="IPR002052">
    <property type="entry name" value="DNA_methylase_N6_adenine_CS"/>
</dbReference>
<dbReference type="NCBIfam" id="TIGR00095">
    <property type="entry name" value="16S rRNA (guanine(966)-N(2))-methyltransferase RsmD"/>
    <property type="match status" value="1"/>
</dbReference>
<evidence type="ECO:0000256" key="2">
    <source>
        <dbReference type="ARBA" id="ARBA00022679"/>
    </source>
</evidence>
<dbReference type="RefSeq" id="WP_013954629.1">
    <property type="nucleotide sequence ID" value="NZ_CP005933.1"/>
</dbReference>
<evidence type="ECO:0000256" key="1">
    <source>
        <dbReference type="ARBA" id="ARBA00022603"/>
    </source>
</evidence>
<dbReference type="CDD" id="cd02440">
    <property type="entry name" value="AdoMet_MTases"/>
    <property type="match status" value="1"/>
</dbReference>
<accession>A0A059Y391</accession>
<keyword evidence="1 3" id="KW-0489">Methyltransferase</keyword>
<dbReference type="AlphaFoldDB" id="A0A059Y391"/>
<proteinExistence type="predicted"/>
<dbReference type="PROSITE" id="PS00092">
    <property type="entry name" value="N6_MTASE"/>
    <property type="match status" value="1"/>
</dbReference>
<dbReference type="HOGENOM" id="CLU_075826_0_0_14"/>
<dbReference type="InterPro" id="IPR029063">
    <property type="entry name" value="SAM-dependent_MTases_sf"/>
</dbReference>
<dbReference type="PIRSF" id="PIRSF004553">
    <property type="entry name" value="CHP00095"/>
    <property type="match status" value="1"/>
</dbReference>
<dbReference type="Gene3D" id="3.40.50.150">
    <property type="entry name" value="Vaccinia Virus protein VP39"/>
    <property type="match status" value="1"/>
</dbReference>
<dbReference type="GO" id="GO:0003676">
    <property type="term" value="F:nucleic acid binding"/>
    <property type="evidence" value="ECO:0007669"/>
    <property type="project" value="InterPro"/>
</dbReference>
<dbReference type="Pfam" id="PF03602">
    <property type="entry name" value="Cons_hypoth95"/>
    <property type="match status" value="1"/>
</dbReference>
<dbReference type="GO" id="GO:0008168">
    <property type="term" value="F:methyltransferase activity"/>
    <property type="evidence" value="ECO:0007669"/>
    <property type="project" value="UniProtKB-KW"/>
</dbReference>
<dbReference type="PANTHER" id="PTHR43542">
    <property type="entry name" value="METHYLTRANSFERASE"/>
    <property type="match status" value="1"/>
</dbReference>
<organism evidence="3 4">
    <name type="scientific">Mycoplasmopsis bovis CQ-W70</name>
    <dbReference type="NCBI Taxonomy" id="1316930"/>
    <lineage>
        <taxon>Bacteria</taxon>
        <taxon>Bacillati</taxon>
        <taxon>Mycoplasmatota</taxon>
        <taxon>Mycoplasmoidales</taxon>
        <taxon>Metamycoplasmataceae</taxon>
        <taxon>Mycoplasmopsis</taxon>
    </lineage>
</organism>
<evidence type="ECO:0000313" key="4">
    <source>
        <dbReference type="Proteomes" id="UP000027182"/>
    </source>
</evidence>
<dbReference type="GO" id="GO:0031167">
    <property type="term" value="P:rRNA methylation"/>
    <property type="evidence" value="ECO:0007669"/>
    <property type="project" value="InterPro"/>
</dbReference>
<evidence type="ECO:0000313" key="3">
    <source>
        <dbReference type="EMBL" id="AIA33770.1"/>
    </source>
</evidence>
<dbReference type="InterPro" id="IPR004398">
    <property type="entry name" value="RNA_MeTrfase_RsmD"/>
</dbReference>
<dbReference type="PATRIC" id="fig|1316930.3.peg.188"/>
<name>A0A059Y391_MYCBV</name>